<dbReference type="InterPro" id="IPR036291">
    <property type="entry name" value="NAD(P)-bd_dom_sf"/>
</dbReference>
<dbReference type="OrthoDB" id="5545019at2759"/>
<dbReference type="AlphaFoldDB" id="A0A443STV8"/>
<sequence length="239" mass="26351">MTVVIEERNNNDYNAYQNIGKQLEGIKTNVGILINNANISVKKYDEYLEYSDHQVVDTIRANIISVLLVTKAVLPFMVENKKGLVLNITSPTGCQPLATSGFFNATKEFVDFFGKTLIAEYSKKNITVQTLNPGFVSDGFSAVAKCCFCFRCFLPTPQRFVSSAIATIGRGEQTSGYWGHAVLAVVLRFVPAWLHSSVYWIYNKFSGSGGGSGGNKNNSLEQEASEMLTVVSDITKRDE</sequence>
<evidence type="ECO:0000256" key="1">
    <source>
        <dbReference type="ARBA" id="ARBA00004173"/>
    </source>
</evidence>
<evidence type="ECO:0000313" key="5">
    <source>
        <dbReference type="EMBL" id="RWS30930.1"/>
    </source>
</evidence>
<dbReference type="EMBL" id="NCKV01000329">
    <property type="protein sequence ID" value="RWS30930.1"/>
    <property type="molecule type" value="Genomic_DNA"/>
</dbReference>
<evidence type="ECO:0000313" key="6">
    <source>
        <dbReference type="Proteomes" id="UP000288716"/>
    </source>
</evidence>
<protein>
    <submittedName>
        <fullName evidence="5">Hydroxysteroid dehydrogenase-like protein 3</fullName>
    </submittedName>
</protein>
<name>A0A443STV8_9ACAR</name>
<comment type="similarity">
    <text evidence="4">Belongs to the short-chain dehydrogenases/reductases (SDR) family. 17-beta-HSD 3 subfamily.</text>
</comment>
<organism evidence="5 6">
    <name type="scientific">Leptotrombidium deliense</name>
    <dbReference type="NCBI Taxonomy" id="299467"/>
    <lineage>
        <taxon>Eukaryota</taxon>
        <taxon>Metazoa</taxon>
        <taxon>Ecdysozoa</taxon>
        <taxon>Arthropoda</taxon>
        <taxon>Chelicerata</taxon>
        <taxon>Arachnida</taxon>
        <taxon>Acari</taxon>
        <taxon>Acariformes</taxon>
        <taxon>Trombidiformes</taxon>
        <taxon>Prostigmata</taxon>
        <taxon>Anystina</taxon>
        <taxon>Parasitengona</taxon>
        <taxon>Trombiculoidea</taxon>
        <taxon>Trombiculidae</taxon>
        <taxon>Leptotrombidium</taxon>
    </lineage>
</organism>
<reference evidence="5 6" key="1">
    <citation type="journal article" date="2018" name="Gigascience">
        <title>Genomes of trombidid mites reveal novel predicted allergens and laterally-transferred genes associated with secondary metabolism.</title>
        <authorList>
            <person name="Dong X."/>
            <person name="Chaisiri K."/>
            <person name="Xia D."/>
            <person name="Armstrong S.D."/>
            <person name="Fang Y."/>
            <person name="Donnelly M.J."/>
            <person name="Kadowaki T."/>
            <person name="McGarry J.W."/>
            <person name="Darby A.C."/>
            <person name="Makepeace B.L."/>
        </authorList>
    </citation>
    <scope>NUCLEOTIDE SEQUENCE [LARGE SCALE GENOMIC DNA]</scope>
    <source>
        <strain evidence="5">UoL-UT</strain>
    </source>
</reference>
<dbReference type="Gene3D" id="3.40.50.720">
    <property type="entry name" value="NAD(P)-binding Rossmann-like Domain"/>
    <property type="match status" value="1"/>
</dbReference>
<evidence type="ECO:0000256" key="2">
    <source>
        <dbReference type="ARBA" id="ARBA00022857"/>
    </source>
</evidence>
<dbReference type="GO" id="GO:0005739">
    <property type="term" value="C:mitochondrion"/>
    <property type="evidence" value="ECO:0007669"/>
    <property type="project" value="UniProtKB-SubCell"/>
</dbReference>
<dbReference type="InterPro" id="IPR052149">
    <property type="entry name" value="17-beta-HSD3-like"/>
</dbReference>
<dbReference type="SUPFAM" id="SSF51735">
    <property type="entry name" value="NAD(P)-binding Rossmann-fold domains"/>
    <property type="match status" value="1"/>
</dbReference>
<evidence type="ECO:0000256" key="4">
    <source>
        <dbReference type="ARBA" id="ARBA00038261"/>
    </source>
</evidence>
<dbReference type="PRINTS" id="PR00081">
    <property type="entry name" value="GDHRDH"/>
</dbReference>
<proteinExistence type="inferred from homology"/>
<dbReference type="PANTHER" id="PTHR44889:SF1">
    <property type="entry name" value="INACTIVE HYDROXYSTEROID DEHYDROGENASE-LIKE PROTEIN 1"/>
    <property type="match status" value="1"/>
</dbReference>
<dbReference type="VEuPathDB" id="VectorBase:LDEU001114"/>
<gene>
    <name evidence="5" type="ORF">B4U80_11769</name>
</gene>
<dbReference type="InterPro" id="IPR002347">
    <property type="entry name" value="SDR_fam"/>
</dbReference>
<dbReference type="Proteomes" id="UP000288716">
    <property type="component" value="Unassembled WGS sequence"/>
</dbReference>
<keyword evidence="6" id="KW-1185">Reference proteome</keyword>
<dbReference type="PANTHER" id="PTHR44889">
    <property type="entry name" value="INACTIVE HYDROXYSTEROID DEHYDROGENASE-LIKE PROTEIN 1"/>
    <property type="match status" value="1"/>
</dbReference>
<keyword evidence="3" id="KW-0496">Mitochondrion</keyword>
<accession>A0A443STV8</accession>
<comment type="subcellular location">
    <subcellularLocation>
        <location evidence="1">Mitochondrion</location>
    </subcellularLocation>
</comment>
<keyword evidence="2" id="KW-0521">NADP</keyword>
<dbReference type="Pfam" id="PF00106">
    <property type="entry name" value="adh_short"/>
    <property type="match status" value="1"/>
</dbReference>
<evidence type="ECO:0000256" key="3">
    <source>
        <dbReference type="ARBA" id="ARBA00023128"/>
    </source>
</evidence>
<dbReference type="STRING" id="299467.A0A443STV8"/>
<comment type="caution">
    <text evidence="5">The sequence shown here is derived from an EMBL/GenBank/DDBJ whole genome shotgun (WGS) entry which is preliminary data.</text>
</comment>